<dbReference type="Gene3D" id="3.80.10.10">
    <property type="entry name" value="Ribonuclease Inhibitor"/>
    <property type="match status" value="1"/>
</dbReference>
<proteinExistence type="predicted"/>
<sequence length="356" mass="39629">MSKANRCDVGPCLDAIIPFATRWRELSLAGRTTSFASLKKLQASTLDYLETLEIGITNAGAVLTNELTVFESAPQLQRFAVHSIGFPFIAEPDPFPWKNLTHLNVVSGALPGRCLQILKECTELICCELALEYADEFVNYPHITVPRLEALQIRSPFADLLFDYLTLPALRTLKIQPVDCGGIPDVDHTPLYGMVKRSQCNLEKLCVDVSLIHTADIIGTLPLVSGLRYLSMTLKEGSELWYPFITDAIFDALSARLLDDGDWLCLAPKLETLRIGPCVGVASDAIQSMLESRQVWEHMEAIQNDPPSSTMLNNVAIYRPCENCWNAIELWYIQDSAISKSHIQRPPGSRRARSGH</sequence>
<dbReference type="AlphaFoldDB" id="A0A165RCP5"/>
<accession>A0A165RCP5</accession>
<dbReference type="InterPro" id="IPR032675">
    <property type="entry name" value="LRR_dom_sf"/>
</dbReference>
<reference evidence="1 2" key="1">
    <citation type="journal article" date="2016" name="Mol. Biol. Evol.">
        <title>Comparative Genomics of Early-Diverging Mushroom-Forming Fungi Provides Insights into the Origins of Lignocellulose Decay Capabilities.</title>
        <authorList>
            <person name="Nagy L.G."/>
            <person name="Riley R."/>
            <person name="Tritt A."/>
            <person name="Adam C."/>
            <person name="Daum C."/>
            <person name="Floudas D."/>
            <person name="Sun H."/>
            <person name="Yadav J.S."/>
            <person name="Pangilinan J."/>
            <person name="Larsson K.H."/>
            <person name="Matsuura K."/>
            <person name="Barry K."/>
            <person name="Labutti K."/>
            <person name="Kuo R."/>
            <person name="Ohm R.A."/>
            <person name="Bhattacharya S.S."/>
            <person name="Shirouzu T."/>
            <person name="Yoshinaga Y."/>
            <person name="Martin F.M."/>
            <person name="Grigoriev I.V."/>
            <person name="Hibbett D.S."/>
        </authorList>
    </citation>
    <scope>NUCLEOTIDE SEQUENCE [LARGE SCALE GENOMIC DNA]</scope>
    <source>
        <strain evidence="1 2">HHB14362 ss-1</strain>
    </source>
</reference>
<dbReference type="OrthoDB" id="3270987at2759"/>
<gene>
    <name evidence="1" type="ORF">NEOLEDRAFT_1179861</name>
</gene>
<evidence type="ECO:0000313" key="1">
    <source>
        <dbReference type="EMBL" id="KZT23624.1"/>
    </source>
</evidence>
<keyword evidence="2" id="KW-1185">Reference proteome</keyword>
<evidence type="ECO:0008006" key="3">
    <source>
        <dbReference type="Google" id="ProtNLM"/>
    </source>
</evidence>
<organism evidence="1 2">
    <name type="scientific">Neolentinus lepideus HHB14362 ss-1</name>
    <dbReference type="NCBI Taxonomy" id="1314782"/>
    <lineage>
        <taxon>Eukaryota</taxon>
        <taxon>Fungi</taxon>
        <taxon>Dikarya</taxon>
        <taxon>Basidiomycota</taxon>
        <taxon>Agaricomycotina</taxon>
        <taxon>Agaricomycetes</taxon>
        <taxon>Gloeophyllales</taxon>
        <taxon>Gloeophyllaceae</taxon>
        <taxon>Neolentinus</taxon>
    </lineage>
</organism>
<dbReference type="STRING" id="1314782.A0A165RCP5"/>
<evidence type="ECO:0000313" key="2">
    <source>
        <dbReference type="Proteomes" id="UP000076761"/>
    </source>
</evidence>
<name>A0A165RCP5_9AGAM</name>
<protein>
    <recommendedName>
        <fullName evidence="3">F-box domain-containing protein</fullName>
    </recommendedName>
</protein>
<dbReference type="EMBL" id="KV425583">
    <property type="protein sequence ID" value="KZT23624.1"/>
    <property type="molecule type" value="Genomic_DNA"/>
</dbReference>
<dbReference type="Proteomes" id="UP000076761">
    <property type="component" value="Unassembled WGS sequence"/>
</dbReference>
<dbReference type="InParanoid" id="A0A165RCP5"/>